<reference evidence="2 3" key="1">
    <citation type="submission" date="2024-09" db="EMBL/GenBank/DDBJ databases">
        <title>Genome sequencing and assembly of Phytophthora oleae, isolate VK10A, causative agent of rot of olive drupes.</title>
        <authorList>
            <person name="Conti Taguali S."/>
            <person name="Riolo M."/>
            <person name="La Spada F."/>
            <person name="Cacciola S.O."/>
            <person name="Dionisio G."/>
        </authorList>
    </citation>
    <scope>NUCLEOTIDE SEQUENCE [LARGE SCALE GENOMIC DNA]</scope>
    <source>
        <strain evidence="2 3">VK10A</strain>
    </source>
</reference>
<dbReference type="AlphaFoldDB" id="A0ABD3FN46"/>
<accession>A0ABD3FN46</accession>
<organism evidence="2 3">
    <name type="scientific">Phytophthora oleae</name>
    <dbReference type="NCBI Taxonomy" id="2107226"/>
    <lineage>
        <taxon>Eukaryota</taxon>
        <taxon>Sar</taxon>
        <taxon>Stramenopiles</taxon>
        <taxon>Oomycota</taxon>
        <taxon>Peronosporomycetes</taxon>
        <taxon>Peronosporales</taxon>
        <taxon>Peronosporaceae</taxon>
        <taxon>Phytophthora</taxon>
    </lineage>
</organism>
<feature type="region of interest" description="Disordered" evidence="1">
    <location>
        <begin position="21"/>
        <end position="48"/>
    </location>
</feature>
<protein>
    <recommendedName>
        <fullName evidence="4">RxLR effector protein</fullName>
    </recommendedName>
</protein>
<evidence type="ECO:0000313" key="2">
    <source>
        <dbReference type="EMBL" id="KAL3667741.1"/>
    </source>
</evidence>
<comment type="caution">
    <text evidence="2">The sequence shown here is derived from an EMBL/GenBank/DDBJ whole genome shotgun (WGS) entry which is preliminary data.</text>
</comment>
<feature type="compositionally biased region" description="Acidic residues" evidence="1">
    <location>
        <begin position="27"/>
        <end position="44"/>
    </location>
</feature>
<evidence type="ECO:0000313" key="3">
    <source>
        <dbReference type="Proteomes" id="UP001632037"/>
    </source>
</evidence>
<keyword evidence="3" id="KW-1185">Reference proteome</keyword>
<sequence length="231" mass="25463">MAAIDSRFHLSSVNFSTKRNLRTVTTVEEDEDDSDDDEDSEDYEERGLPGTSISAIESLATKADTAVSAAAKAAAIKAARVSEATKVKEWLAATTPVDDVFTKLKLNGAGDDLFKAPNLALWLQYSEKFDDATRAKTNSVISTLLRRYGDEPLLKLITAAKFSGPGIRGLSLDMTHNLLVKWATEGKSIRQVSQWVHNVGYEVRVRPSYIDGLVTKYKNMYAEIRHLPAGH</sequence>
<dbReference type="EMBL" id="JBIMZQ010000013">
    <property type="protein sequence ID" value="KAL3667741.1"/>
    <property type="molecule type" value="Genomic_DNA"/>
</dbReference>
<evidence type="ECO:0000256" key="1">
    <source>
        <dbReference type="SAM" id="MobiDB-lite"/>
    </source>
</evidence>
<evidence type="ECO:0008006" key="4">
    <source>
        <dbReference type="Google" id="ProtNLM"/>
    </source>
</evidence>
<dbReference type="Proteomes" id="UP001632037">
    <property type="component" value="Unassembled WGS sequence"/>
</dbReference>
<name>A0ABD3FN46_9STRA</name>
<gene>
    <name evidence="2" type="ORF">V7S43_007294</name>
</gene>
<proteinExistence type="predicted"/>